<evidence type="ECO:0000313" key="2">
    <source>
        <dbReference type="Proteomes" id="UP000005266"/>
    </source>
</evidence>
<protein>
    <submittedName>
        <fullName evidence="1">Uncharacterized protein</fullName>
    </submittedName>
</protein>
<sequence>MALSLAQAAENAAKALKEVKIDLNHCYRETLYDIGDALVFYTPLKTGLASSNWNLGTGRISTVRKPVAGLKGTASLEAFEYQIESFDLGKSALFSNSVDYVHTDLERGTSTQAPAGMVTPTKARIDDIWFVNLKKYNLI</sequence>
<dbReference type="KEGG" id="vg:13165478"/>
<proteinExistence type="predicted"/>
<dbReference type="RefSeq" id="YP_006489247.1">
    <property type="nucleotide sequence ID" value="NC_018088.1"/>
</dbReference>
<gene>
    <name evidence="1" type="ORF">COPG_00061</name>
</gene>
<keyword evidence="2" id="KW-1185">Reference proteome</keyword>
<accession>I3UME2</accession>
<name>I3UME2_9CAUD</name>
<organism evidence="1 2">
    <name type="scientific">Colwellia phage 9A</name>
    <dbReference type="NCBI Taxonomy" id="765765"/>
    <lineage>
        <taxon>Viruses</taxon>
        <taxon>Duplodnaviria</taxon>
        <taxon>Heunggongvirae</taxon>
        <taxon>Uroviricota</taxon>
        <taxon>Caudoviricetes</taxon>
        <taxon>Franklinbayvirus</taxon>
        <taxon>Franklinbayvirus fv9A</taxon>
    </lineage>
</organism>
<dbReference type="GeneID" id="13165478"/>
<reference evidence="1 2" key="1">
    <citation type="journal article" date="2013" name="Extremophiles">
        <title>Genomic analysis of cold-active Colwelliaphage 9A and psychrophilic phage-host interactions.</title>
        <authorList>
            <person name="Colangelo-Lillis J.R."/>
            <person name="Deming J.W."/>
        </authorList>
    </citation>
    <scope>NUCLEOTIDE SEQUENCE [LARGE SCALE GENOMIC DNA]</scope>
    <source>
        <strain evidence="1">9A</strain>
    </source>
</reference>
<dbReference type="EMBL" id="HQ317390">
    <property type="protein sequence ID" value="AFK66657.1"/>
    <property type="molecule type" value="Genomic_DNA"/>
</dbReference>
<dbReference type="Proteomes" id="UP000005266">
    <property type="component" value="Segment"/>
</dbReference>
<evidence type="ECO:0000313" key="1">
    <source>
        <dbReference type="EMBL" id="AFK66657.1"/>
    </source>
</evidence>